<gene>
    <name evidence="1" type="ordered locus">SYNW1468</name>
</gene>
<organism evidence="1 2">
    <name type="scientific">Parasynechococcus marenigrum (strain WH8102)</name>
    <dbReference type="NCBI Taxonomy" id="84588"/>
    <lineage>
        <taxon>Bacteria</taxon>
        <taxon>Bacillati</taxon>
        <taxon>Cyanobacteriota</taxon>
        <taxon>Cyanophyceae</taxon>
        <taxon>Synechococcales</taxon>
        <taxon>Prochlorococcaceae</taxon>
        <taxon>Parasynechococcus</taxon>
        <taxon>Parasynechococcus marenigrum</taxon>
    </lineage>
</organism>
<dbReference type="AlphaFoldDB" id="Q7U671"/>
<evidence type="ECO:0000313" key="1">
    <source>
        <dbReference type="EMBL" id="CAE07983.1"/>
    </source>
</evidence>
<keyword evidence="2" id="KW-1185">Reference proteome</keyword>
<evidence type="ECO:0000313" key="2">
    <source>
        <dbReference type="Proteomes" id="UP000001422"/>
    </source>
</evidence>
<name>Q7U671_PARMW</name>
<sequence length="82" mass="8655">MTSLVHEHARTSDERNALVHIPSGNFWAPANLVFKALHPLMAAMVQMCALGQESFVAAAGWNGGSVLCQGMPELLAGDANHG</sequence>
<accession>Q7U671</accession>
<reference evidence="1 2" key="1">
    <citation type="journal article" date="2003" name="Nature">
        <title>The genome of a motile marine Synechococcus.</title>
        <authorList>
            <person name="Palenik B."/>
            <person name="Brahamsha B."/>
            <person name="Larimer F."/>
            <person name="Land M."/>
            <person name="Hauser L."/>
            <person name="Chain P."/>
            <person name="Lamerdin J."/>
            <person name="Regala W."/>
            <person name="Allen E.A."/>
            <person name="McCarren J."/>
            <person name="Paulsen I."/>
            <person name="Dufresne A."/>
            <person name="Partensky F."/>
            <person name="Webb E."/>
            <person name="Waterbury J."/>
        </authorList>
    </citation>
    <scope>NUCLEOTIDE SEQUENCE [LARGE SCALE GENOMIC DNA]</scope>
    <source>
        <strain evidence="1 2">WH8102</strain>
    </source>
</reference>
<dbReference type="RefSeq" id="WP_011128332.1">
    <property type="nucleotide sequence ID" value="NC_005070.1"/>
</dbReference>
<dbReference type="EMBL" id="BX569693">
    <property type="protein sequence ID" value="CAE07983.1"/>
    <property type="molecule type" value="Genomic_DNA"/>
</dbReference>
<dbReference type="HOGENOM" id="CLU_2557114_0_0_3"/>
<dbReference type="Proteomes" id="UP000001422">
    <property type="component" value="Chromosome"/>
</dbReference>
<protein>
    <submittedName>
        <fullName evidence="1">Uncharacterized protein</fullName>
    </submittedName>
</protein>
<dbReference type="STRING" id="84588.SYNW1468"/>
<proteinExistence type="predicted"/>
<dbReference type="KEGG" id="syw:SYNW1468"/>